<dbReference type="PANTHER" id="PTHR43308:SF5">
    <property type="entry name" value="S-LAYER PROTEIN _ PEPTIDOGLYCAN ENDO-BETA-N-ACETYLGLUCOSAMINIDASE"/>
    <property type="match status" value="1"/>
</dbReference>
<dbReference type="PATRIC" id="fig|162209.4.peg.292"/>
<feature type="domain" description="SLH" evidence="2">
    <location>
        <begin position="403"/>
        <end position="466"/>
    </location>
</feature>
<feature type="compositionally biased region" description="Gly residues" evidence="1">
    <location>
        <begin position="132"/>
        <end position="143"/>
    </location>
</feature>
<evidence type="ECO:0000256" key="1">
    <source>
        <dbReference type="SAM" id="MobiDB-lite"/>
    </source>
</evidence>
<dbReference type="PROSITE" id="PS51272">
    <property type="entry name" value="SLH"/>
    <property type="match status" value="3"/>
</dbReference>
<keyword evidence="4" id="KW-1185">Reference proteome</keyword>
<protein>
    <submittedName>
        <fullName evidence="3">S-layer protein</fullName>
    </submittedName>
</protein>
<dbReference type="EMBL" id="CP013652">
    <property type="protein sequence ID" value="ALS20668.1"/>
    <property type="molecule type" value="Genomic_DNA"/>
</dbReference>
<reference evidence="4" key="1">
    <citation type="submission" date="2015-12" db="EMBL/GenBank/DDBJ databases">
        <title>Complete genome sequences of two moderately thermophilic Paenibacillus species.</title>
        <authorList>
            <person name="Butler R.III."/>
            <person name="Wang J."/>
            <person name="Stark B.C."/>
            <person name="Pombert J.-F."/>
        </authorList>
    </citation>
    <scope>NUCLEOTIDE SEQUENCE [LARGE SCALE GENOMIC DNA]</scope>
    <source>
        <strain evidence="4">32O-Y</strain>
    </source>
</reference>
<feature type="region of interest" description="Disordered" evidence="1">
    <location>
        <begin position="122"/>
        <end position="156"/>
    </location>
</feature>
<dbReference type="InterPro" id="IPR051465">
    <property type="entry name" value="Cell_Envelope_Struct_Comp"/>
</dbReference>
<dbReference type="KEGG" id="pnp:IJ22_02790"/>
<dbReference type="Pfam" id="PF00395">
    <property type="entry name" value="SLH"/>
    <property type="match status" value="3"/>
</dbReference>
<feature type="domain" description="SLH" evidence="2">
    <location>
        <begin position="342"/>
        <end position="402"/>
    </location>
</feature>
<evidence type="ECO:0000313" key="4">
    <source>
        <dbReference type="Proteomes" id="UP000061660"/>
    </source>
</evidence>
<accession>A0A0U2UBW5</accession>
<dbReference type="OrthoDB" id="1723494at2"/>
<sequence precursor="true">MKPAVLQKAAQVTATMLIISILMPVLAFAASGFQVGTYRNGSVSGSVYTDVYEPGVTPTVYAYDPSGKQIGVTTATYSVYDDVYGRYHYNFNLSNLGNFNYINLYGPVGFTVNESVYQTVYRDTSDDDSGSSPGGGGGGGGGESTSPSGNISVPADGSVHADQLKNSFDKYDTVTLTLNGTFVLVPAKALTSFTANPKKLLIVKNDNGSYNIPLNVLKLEDLAGKVSVAVNDLNIKVSIARAEQALIDRVASAANAIGGKLVSPVVDFNIVGQGSNNQTAALDLGNHYLSRILPLNKTVDPSKTTGVLFNTSANRLSFVPALFSGNQAVLKRNGSSIYAAIEMNKSFNDISGHWAQGYIQLLANKLVVDGVTNTTFEPERSITRAEFAALVVRSLGLEATGSGSSPFSDVASGAWYSGVVKAAAAAKLIDGYEDGTFRPNATINREELAAMVVRALAYAGAKPAVSEQRQAQLLEKFVDSHTIVWAKNELATAIEAGIVDGMTENTLGAREQATRAQSATMLKRLLERANFINK</sequence>
<dbReference type="AlphaFoldDB" id="A0A0U2UBW5"/>
<dbReference type="InterPro" id="IPR001119">
    <property type="entry name" value="SLH_dom"/>
</dbReference>
<dbReference type="PANTHER" id="PTHR43308">
    <property type="entry name" value="OUTER MEMBRANE PROTEIN ALPHA-RELATED"/>
    <property type="match status" value="1"/>
</dbReference>
<organism evidence="3 4">
    <name type="scientific">Paenibacillus naphthalenovorans</name>
    <dbReference type="NCBI Taxonomy" id="162209"/>
    <lineage>
        <taxon>Bacteria</taxon>
        <taxon>Bacillati</taxon>
        <taxon>Bacillota</taxon>
        <taxon>Bacilli</taxon>
        <taxon>Bacillales</taxon>
        <taxon>Paenibacillaceae</taxon>
        <taxon>Paenibacillus</taxon>
    </lineage>
</organism>
<dbReference type="RefSeq" id="WP_062406695.1">
    <property type="nucleotide sequence ID" value="NZ_CP013652.1"/>
</dbReference>
<dbReference type="Proteomes" id="UP000061660">
    <property type="component" value="Chromosome"/>
</dbReference>
<evidence type="ECO:0000259" key="2">
    <source>
        <dbReference type="PROSITE" id="PS51272"/>
    </source>
</evidence>
<reference evidence="3 4" key="2">
    <citation type="journal article" date="2016" name="Genome Announc.">
        <title>Complete Genome Sequences of Two Interactive Moderate Thermophiles, Paenibacillus napthalenovorans 32O-Y and Paenibacillus sp. 32O-W.</title>
        <authorList>
            <person name="Butler R.R.III."/>
            <person name="Wang J."/>
            <person name="Stark B.C."/>
            <person name="Pombert J.F."/>
        </authorList>
    </citation>
    <scope>NUCLEOTIDE SEQUENCE [LARGE SCALE GENOMIC DNA]</scope>
    <source>
        <strain evidence="3 4">32O-Y</strain>
    </source>
</reference>
<evidence type="ECO:0000313" key="3">
    <source>
        <dbReference type="EMBL" id="ALS20668.1"/>
    </source>
</evidence>
<gene>
    <name evidence="3" type="ORF">IJ22_02790</name>
</gene>
<feature type="domain" description="SLH" evidence="2">
    <location>
        <begin position="473"/>
        <end position="534"/>
    </location>
</feature>
<proteinExistence type="predicted"/>
<dbReference type="STRING" id="162209.IJ22_02790"/>
<name>A0A0U2UBW5_9BACL</name>